<sequence length="94" mass="10132">MAKVRGKNGPAHSFYDEGTVKALQGCRKLAATPGSRSYSNLQFHDKVGITAGAFINPLSALGSASWRLFKTMLILPILSYLPALHNGSLRITTE</sequence>
<keyword evidence="2" id="KW-1185">Reference proteome</keyword>
<organism evidence="1 2">
    <name type="scientific">Chitinophaga costaii</name>
    <dbReference type="NCBI Taxonomy" id="1335309"/>
    <lineage>
        <taxon>Bacteria</taxon>
        <taxon>Pseudomonadati</taxon>
        <taxon>Bacteroidota</taxon>
        <taxon>Chitinophagia</taxon>
        <taxon>Chitinophagales</taxon>
        <taxon>Chitinophagaceae</taxon>
        <taxon>Chitinophaga</taxon>
    </lineage>
</organism>
<proteinExistence type="predicted"/>
<evidence type="ECO:0000313" key="1">
    <source>
        <dbReference type="EMBL" id="SCB79924.1"/>
    </source>
</evidence>
<protein>
    <submittedName>
        <fullName evidence="1">Uncharacterized protein</fullName>
    </submittedName>
</protein>
<reference evidence="1 2" key="1">
    <citation type="submission" date="2016-08" db="EMBL/GenBank/DDBJ databases">
        <authorList>
            <person name="Seilhamer J.J."/>
        </authorList>
    </citation>
    <scope>NUCLEOTIDE SEQUENCE [LARGE SCALE GENOMIC DNA]</scope>
    <source>
        <strain evidence="1 2">A37T2</strain>
    </source>
</reference>
<dbReference type="EMBL" id="FMAR01000001">
    <property type="protein sequence ID" value="SCB79924.1"/>
    <property type="molecule type" value="Genomic_DNA"/>
</dbReference>
<dbReference type="AlphaFoldDB" id="A0A1C3ZC23"/>
<dbReference type="Proteomes" id="UP000242818">
    <property type="component" value="Unassembled WGS sequence"/>
</dbReference>
<dbReference type="STRING" id="1335309.GA0116948_101329"/>
<gene>
    <name evidence="1" type="ORF">GA0116948_101329</name>
</gene>
<accession>A0A1C3ZC23</accession>
<name>A0A1C3ZC23_9BACT</name>
<evidence type="ECO:0000313" key="2">
    <source>
        <dbReference type="Proteomes" id="UP000242818"/>
    </source>
</evidence>